<feature type="domain" description="Cupin type-1" evidence="3">
    <location>
        <begin position="250"/>
        <end position="404"/>
    </location>
</feature>
<dbReference type="InParanoid" id="A0A7J7CVY3"/>
<evidence type="ECO:0000313" key="4">
    <source>
        <dbReference type="EMBL" id="KAF5738168.1"/>
    </source>
</evidence>
<dbReference type="InterPro" id="IPR014710">
    <property type="entry name" value="RmlC-like_jellyroll"/>
</dbReference>
<sequence length="646" mass="75796">MSNKSTILPLSLLLSLTLFSLLCLHQFPVEALKDDVSGDQPLVTRDQRRTLVVGEDGEISAVDITVENRGPYHLQFITLAPNSLLLPILLHADMVFYVHTGTGRLSWADNNEIKTVHLRRGDVHRLPPGSVFYVESNLETERAKLRIHAIFSNTEEGTYDASIGAFSSISDLVLGFDTKVLQAAFKASEEVLAEITSATRPPAIVHAMPRKKKTKTFWESEARLMLRPFLGGRGGMPYMVNGKKKKSKTFNIFDAEKDVENCNGWSLTVNRKDLHTLEGSNIGIFMVNLTNGSMMGPHWNPMATEVAIVLQGQGMIRVVCSSIAMELGCKNMRFRVKEGDVFAIPRFHPMAQISFNNDSLVFMGFSTSRWTNYPQFLAGKSSVLRTLDEEVLAVSFNVSNTTIHKLLAQQNESIILDCTSCAEEEQRIMEEQEAARKREEEEERKREEEKEREEEEERKREEEQERKREEKEERKREEEERKREEEEEERKREEEEEKRKREEEEARRQEEERERKEREEEEERKREEEEAKKREEEERQREEEKRREEEEEKERREREKQEEEKRRKEEKQKREEAARREQEEARSQAKERQRRQREAEEEAKREREREAKEAAKRRRGCEQRGDCPEKQPEPEPENTKKATSII</sequence>
<evidence type="ECO:0000259" key="3">
    <source>
        <dbReference type="SMART" id="SM00835"/>
    </source>
</evidence>
<dbReference type="EMBL" id="JAAARO010000013">
    <property type="protein sequence ID" value="KAF5738168.1"/>
    <property type="molecule type" value="Genomic_DNA"/>
</dbReference>
<accession>A0A7J7CVY3</accession>
<comment type="caution">
    <text evidence="4">The sequence shown here is derived from an EMBL/GenBank/DDBJ whole genome shotgun (WGS) entry which is preliminary data.</text>
</comment>
<dbReference type="InterPro" id="IPR050253">
    <property type="entry name" value="Seed_Storage-Functional"/>
</dbReference>
<reference evidence="4 5" key="1">
    <citation type="journal article" date="2020" name="Nat. Commun.">
        <title>Genome of Tripterygium wilfordii and identification of cytochrome P450 involved in triptolide biosynthesis.</title>
        <authorList>
            <person name="Tu L."/>
            <person name="Su P."/>
            <person name="Zhang Z."/>
            <person name="Gao L."/>
            <person name="Wang J."/>
            <person name="Hu T."/>
            <person name="Zhou J."/>
            <person name="Zhang Y."/>
            <person name="Zhao Y."/>
            <person name="Liu Y."/>
            <person name="Song Y."/>
            <person name="Tong Y."/>
            <person name="Lu Y."/>
            <person name="Yang J."/>
            <person name="Xu C."/>
            <person name="Jia M."/>
            <person name="Peters R.J."/>
            <person name="Huang L."/>
            <person name="Gao W."/>
        </authorList>
    </citation>
    <scope>NUCLEOTIDE SEQUENCE [LARGE SCALE GENOMIC DNA]</scope>
    <source>
        <strain evidence="5">cv. XIE 37</strain>
        <tissue evidence="4">Leaf</tissue>
    </source>
</reference>
<dbReference type="OrthoDB" id="1932894at2759"/>
<proteinExistence type="predicted"/>
<dbReference type="FunCoup" id="A0A7J7CVY3">
    <property type="interactions" value="233"/>
</dbReference>
<dbReference type="InterPro" id="IPR011051">
    <property type="entry name" value="RmlC_Cupin_sf"/>
</dbReference>
<dbReference type="PANTHER" id="PTHR31189">
    <property type="entry name" value="OS03G0336100 PROTEIN-RELATED"/>
    <property type="match status" value="1"/>
</dbReference>
<dbReference type="Gene3D" id="2.60.120.10">
    <property type="entry name" value="Jelly Rolls"/>
    <property type="match status" value="2"/>
</dbReference>
<dbReference type="SMART" id="SM00835">
    <property type="entry name" value="Cupin_1"/>
    <property type="match status" value="2"/>
</dbReference>
<evidence type="ECO:0000256" key="1">
    <source>
        <dbReference type="SAM" id="MobiDB-lite"/>
    </source>
</evidence>
<evidence type="ECO:0000313" key="5">
    <source>
        <dbReference type="Proteomes" id="UP000593562"/>
    </source>
</evidence>
<dbReference type="Proteomes" id="UP000593562">
    <property type="component" value="Unassembled WGS sequence"/>
</dbReference>
<dbReference type="InterPro" id="IPR006045">
    <property type="entry name" value="Cupin_1"/>
</dbReference>
<dbReference type="CDD" id="cd02245">
    <property type="entry name" value="cupin_7S_vicilin-like_C"/>
    <property type="match status" value="1"/>
</dbReference>
<feature type="compositionally biased region" description="Basic and acidic residues" evidence="1">
    <location>
        <begin position="457"/>
        <end position="640"/>
    </location>
</feature>
<organism evidence="4 5">
    <name type="scientific">Tripterygium wilfordii</name>
    <name type="common">Thunder God vine</name>
    <dbReference type="NCBI Taxonomy" id="458696"/>
    <lineage>
        <taxon>Eukaryota</taxon>
        <taxon>Viridiplantae</taxon>
        <taxon>Streptophyta</taxon>
        <taxon>Embryophyta</taxon>
        <taxon>Tracheophyta</taxon>
        <taxon>Spermatophyta</taxon>
        <taxon>Magnoliopsida</taxon>
        <taxon>eudicotyledons</taxon>
        <taxon>Gunneridae</taxon>
        <taxon>Pentapetalae</taxon>
        <taxon>rosids</taxon>
        <taxon>fabids</taxon>
        <taxon>Celastrales</taxon>
        <taxon>Celastraceae</taxon>
        <taxon>Tripterygium</taxon>
    </lineage>
</organism>
<keyword evidence="5" id="KW-1185">Reference proteome</keyword>
<keyword evidence="2" id="KW-0732">Signal</keyword>
<protein>
    <submittedName>
        <fullName evidence="4">Vicilin-like antimicrobial peptides 2-2-like</fullName>
    </submittedName>
</protein>
<dbReference type="PANTHER" id="PTHR31189:SF7">
    <property type="entry name" value="OS03G0197300 PROTEIN"/>
    <property type="match status" value="1"/>
</dbReference>
<feature type="region of interest" description="Disordered" evidence="1">
    <location>
        <begin position="432"/>
        <end position="646"/>
    </location>
</feature>
<dbReference type="SUPFAM" id="SSF51182">
    <property type="entry name" value="RmlC-like cupins"/>
    <property type="match status" value="1"/>
</dbReference>
<name>A0A7J7CVY3_TRIWF</name>
<dbReference type="Pfam" id="PF00190">
    <property type="entry name" value="Cupin_1"/>
    <property type="match status" value="2"/>
</dbReference>
<gene>
    <name evidence="4" type="ORF">HS088_TW13G01063</name>
</gene>
<feature type="signal peptide" evidence="2">
    <location>
        <begin position="1"/>
        <end position="31"/>
    </location>
</feature>
<feature type="domain" description="Cupin type-1" evidence="3">
    <location>
        <begin position="40"/>
        <end position="193"/>
    </location>
</feature>
<dbReference type="CDD" id="cd02244">
    <property type="entry name" value="cupin_7S_vicilin-like_N"/>
    <property type="match status" value="1"/>
</dbReference>
<feature type="chain" id="PRO_5029746679" evidence="2">
    <location>
        <begin position="32"/>
        <end position="646"/>
    </location>
</feature>
<dbReference type="AlphaFoldDB" id="A0A7J7CVY3"/>
<feature type="compositionally biased region" description="Basic and acidic residues" evidence="1">
    <location>
        <begin position="432"/>
        <end position="449"/>
    </location>
</feature>
<evidence type="ECO:0000256" key="2">
    <source>
        <dbReference type="SAM" id="SignalP"/>
    </source>
</evidence>